<dbReference type="InterPro" id="IPR003682">
    <property type="entry name" value="rRNA_ssu_MeTfrase_G"/>
</dbReference>
<evidence type="ECO:0000256" key="2">
    <source>
        <dbReference type="ARBA" id="ARBA00022552"/>
    </source>
</evidence>
<dbReference type="PIRSF" id="PIRSF003078">
    <property type="entry name" value="GidB"/>
    <property type="match status" value="1"/>
</dbReference>
<evidence type="ECO:0000256" key="3">
    <source>
        <dbReference type="ARBA" id="ARBA00022603"/>
    </source>
</evidence>
<evidence type="ECO:0000256" key="1">
    <source>
        <dbReference type="ARBA" id="ARBA00022490"/>
    </source>
</evidence>
<accession>A0A806KGQ2</accession>
<keyword evidence="1 6" id="KW-0963">Cytoplasm</keyword>
<dbReference type="HAMAP" id="MF_00074">
    <property type="entry name" value="16SrRNA_methyltr_G"/>
    <property type="match status" value="1"/>
</dbReference>
<dbReference type="Gene3D" id="3.40.50.150">
    <property type="entry name" value="Vaccinia Virus protein VP39"/>
    <property type="match status" value="1"/>
</dbReference>
<comment type="similarity">
    <text evidence="6">Belongs to the methyltransferase superfamily. RNA methyltransferase RsmG family.</text>
</comment>
<comment type="function">
    <text evidence="6">Specifically methylates the N7 position of a guanine in 16S rRNA.</text>
</comment>
<organism evidence="7">
    <name type="scientific">uncultured bacterium contig00049</name>
    <dbReference type="NCBI Taxonomy" id="1181534"/>
    <lineage>
        <taxon>Bacteria</taxon>
        <taxon>environmental samples</taxon>
    </lineage>
</organism>
<evidence type="ECO:0000256" key="4">
    <source>
        <dbReference type="ARBA" id="ARBA00022679"/>
    </source>
</evidence>
<dbReference type="NCBIfam" id="TIGR00138">
    <property type="entry name" value="rsmG_gidB"/>
    <property type="match status" value="1"/>
</dbReference>
<proteinExistence type="inferred from homology"/>
<keyword evidence="3 6" id="KW-0489">Methyltransferase</keyword>
<keyword evidence="2 6" id="KW-0698">rRNA processing</keyword>
<feature type="binding site" evidence="6">
    <location>
        <position position="53"/>
    </location>
    <ligand>
        <name>S-adenosyl-L-methionine</name>
        <dbReference type="ChEBI" id="CHEBI:59789"/>
    </ligand>
</feature>
<comment type="subcellular location">
    <subcellularLocation>
        <location evidence="6">Cytoplasm</location>
    </subcellularLocation>
</comment>
<dbReference type="InterPro" id="IPR029063">
    <property type="entry name" value="SAM-dependent_MTases_sf"/>
</dbReference>
<dbReference type="PANTHER" id="PTHR31760:SF0">
    <property type="entry name" value="S-ADENOSYL-L-METHIONINE-DEPENDENT METHYLTRANSFERASES SUPERFAMILY PROTEIN"/>
    <property type="match status" value="1"/>
</dbReference>
<sequence length="188" mass="20941">MKEIELFNGAYGLVSVNNTDELIIRHILDSLAPLRIILRLLDEKSGIRIADAGSGAGLPGIPLAIALPDCEFTLIEKMGRRAGFLLNTKAVLGLSNVIIEEGELEKTAPGQFDLVTFRAFKPLEPKLLKTLFRACRNEGIIAAYKGRREKIEAETAPLEKLYEKLETIAYTTPFLDEERHLVVIRPKQ</sequence>
<protein>
    <recommendedName>
        <fullName evidence="6">Ribosomal RNA small subunit methyltransferase G</fullName>
        <ecNumber evidence="6">2.1.1.-</ecNumber>
    </recommendedName>
    <alternativeName>
        <fullName evidence="6">16S rRNA 7-methylguanosine methyltransferase</fullName>
        <shortName evidence="6">16S rRNA m7G methyltransferase</shortName>
    </alternativeName>
</protein>
<keyword evidence="5 6" id="KW-0949">S-adenosyl-L-methionine</keyword>
<dbReference type="SUPFAM" id="SSF53335">
    <property type="entry name" value="S-adenosyl-L-methionine-dependent methyltransferases"/>
    <property type="match status" value="1"/>
</dbReference>
<keyword evidence="4 6" id="KW-0808">Transferase</keyword>
<reference evidence="7" key="1">
    <citation type="submission" date="2012-03" db="EMBL/GenBank/DDBJ databases">
        <title>Functional metagenomics reveals considerable lignocellulase gene clusters in the gut microbiome of a wood-feeding higher termite.</title>
        <authorList>
            <person name="Liu N."/>
        </authorList>
    </citation>
    <scope>NUCLEOTIDE SEQUENCE</scope>
</reference>
<feature type="binding site" evidence="6">
    <location>
        <begin position="104"/>
        <end position="105"/>
    </location>
    <ligand>
        <name>S-adenosyl-L-methionine</name>
        <dbReference type="ChEBI" id="CHEBI:59789"/>
    </ligand>
</feature>
<dbReference type="CDD" id="cd02440">
    <property type="entry name" value="AdoMet_MTases"/>
    <property type="match status" value="1"/>
</dbReference>
<dbReference type="GO" id="GO:0005829">
    <property type="term" value="C:cytosol"/>
    <property type="evidence" value="ECO:0007669"/>
    <property type="project" value="TreeGrafter"/>
</dbReference>
<dbReference type="GO" id="GO:0070043">
    <property type="term" value="F:rRNA (guanine-N7-)-methyltransferase activity"/>
    <property type="evidence" value="ECO:0007669"/>
    <property type="project" value="UniProtKB-UniRule"/>
</dbReference>
<feature type="binding site" evidence="6">
    <location>
        <position position="58"/>
    </location>
    <ligand>
        <name>S-adenosyl-L-methionine</name>
        <dbReference type="ChEBI" id="CHEBI:59789"/>
    </ligand>
</feature>
<dbReference type="EC" id="2.1.1.-" evidence="6"/>
<name>A0A806KGQ2_9BACT</name>
<dbReference type="EMBL" id="JQ844184">
    <property type="protein sequence ID" value="AGS52153.1"/>
    <property type="molecule type" value="Genomic_DNA"/>
</dbReference>
<evidence type="ECO:0000256" key="5">
    <source>
        <dbReference type="ARBA" id="ARBA00022691"/>
    </source>
</evidence>
<comment type="caution">
    <text evidence="6">Lacks conserved residue(s) required for the propagation of feature annotation.</text>
</comment>
<feature type="binding site" evidence="6">
    <location>
        <position position="118"/>
    </location>
    <ligand>
        <name>S-adenosyl-L-methionine</name>
        <dbReference type="ChEBI" id="CHEBI:59789"/>
    </ligand>
</feature>
<evidence type="ECO:0000313" key="7">
    <source>
        <dbReference type="EMBL" id="AGS52153.1"/>
    </source>
</evidence>
<evidence type="ECO:0000256" key="6">
    <source>
        <dbReference type="HAMAP-Rule" id="MF_00074"/>
    </source>
</evidence>
<gene>
    <name evidence="6" type="primary">rsmG</name>
</gene>
<dbReference type="PANTHER" id="PTHR31760">
    <property type="entry name" value="S-ADENOSYL-L-METHIONINE-DEPENDENT METHYLTRANSFERASES SUPERFAMILY PROTEIN"/>
    <property type="match status" value="1"/>
</dbReference>
<dbReference type="Pfam" id="PF02527">
    <property type="entry name" value="GidB"/>
    <property type="match status" value="1"/>
</dbReference>
<dbReference type="AlphaFoldDB" id="A0A806KGQ2"/>